<evidence type="ECO:0000256" key="1">
    <source>
        <dbReference type="ARBA" id="ARBA00008575"/>
    </source>
</evidence>
<dbReference type="Proteomes" id="UP001530315">
    <property type="component" value="Unassembled WGS sequence"/>
</dbReference>
<dbReference type="PANTHER" id="PTHR11384:SF59">
    <property type="entry name" value="LYSOSOMAL COBALAMIN TRANSPORTER ABCD4"/>
    <property type="match status" value="1"/>
</dbReference>
<keyword evidence="2" id="KW-0813">Transport</keyword>
<dbReference type="PROSITE" id="PS50929">
    <property type="entry name" value="ABC_TM1F"/>
    <property type="match status" value="1"/>
</dbReference>
<evidence type="ECO:0000313" key="13">
    <source>
        <dbReference type="Proteomes" id="UP001530315"/>
    </source>
</evidence>
<evidence type="ECO:0000256" key="5">
    <source>
        <dbReference type="ARBA" id="ARBA00022840"/>
    </source>
</evidence>
<dbReference type="Pfam" id="PF06472">
    <property type="entry name" value="ABC_membrane_2"/>
    <property type="match status" value="2"/>
</dbReference>
<keyword evidence="5" id="KW-0067">ATP-binding</keyword>
<evidence type="ECO:0000256" key="7">
    <source>
        <dbReference type="ARBA" id="ARBA00023136"/>
    </source>
</evidence>
<keyword evidence="3 8" id="KW-0812">Transmembrane</keyword>
<comment type="similarity">
    <text evidence="1">Belongs to the ABC transporter superfamily. ABCD family. Peroxisomal fatty acyl CoA transporter (TC 3.A.1.203) subfamily.</text>
</comment>
<dbReference type="Gene3D" id="1.20.1560.10">
    <property type="entry name" value="ABC transporter type 1, transmembrane domain"/>
    <property type="match status" value="1"/>
</dbReference>
<dbReference type="GO" id="GO:0005524">
    <property type="term" value="F:ATP binding"/>
    <property type="evidence" value="ECO:0007669"/>
    <property type="project" value="UniProtKB-KW"/>
</dbReference>
<protein>
    <recommendedName>
        <fullName evidence="14">ATP-dependent transporter ycf16</fullName>
    </recommendedName>
</protein>
<accession>A0ABD3MFC1</accession>
<dbReference type="AlphaFoldDB" id="A0ABD3MFC1"/>
<evidence type="ECO:0000256" key="4">
    <source>
        <dbReference type="ARBA" id="ARBA00022741"/>
    </source>
</evidence>
<evidence type="ECO:0008006" key="14">
    <source>
        <dbReference type="Google" id="ProtNLM"/>
    </source>
</evidence>
<feature type="transmembrane region" description="Helical" evidence="8">
    <location>
        <begin position="288"/>
        <end position="307"/>
    </location>
</feature>
<organism evidence="12 13">
    <name type="scientific">Stephanodiscus triporus</name>
    <dbReference type="NCBI Taxonomy" id="2934178"/>
    <lineage>
        <taxon>Eukaryota</taxon>
        <taxon>Sar</taxon>
        <taxon>Stramenopiles</taxon>
        <taxon>Ochrophyta</taxon>
        <taxon>Bacillariophyta</taxon>
        <taxon>Coscinodiscophyceae</taxon>
        <taxon>Thalassiosirophycidae</taxon>
        <taxon>Stephanodiscales</taxon>
        <taxon>Stephanodiscaceae</taxon>
        <taxon>Stephanodiscus</taxon>
    </lineage>
</organism>
<dbReference type="InterPro" id="IPR027417">
    <property type="entry name" value="P-loop_NTPase"/>
</dbReference>
<feature type="transmembrane region" description="Helical" evidence="8">
    <location>
        <begin position="313"/>
        <end position="336"/>
    </location>
</feature>
<feature type="signal peptide" evidence="9">
    <location>
        <begin position="1"/>
        <end position="21"/>
    </location>
</feature>
<evidence type="ECO:0000256" key="2">
    <source>
        <dbReference type="ARBA" id="ARBA00022448"/>
    </source>
</evidence>
<dbReference type="InterPro" id="IPR003593">
    <property type="entry name" value="AAA+_ATPase"/>
</dbReference>
<dbReference type="InterPro" id="IPR036640">
    <property type="entry name" value="ABC1_TM_sf"/>
</dbReference>
<evidence type="ECO:0000256" key="6">
    <source>
        <dbReference type="ARBA" id="ARBA00022989"/>
    </source>
</evidence>
<feature type="chain" id="PRO_5044878494" description="ATP-dependent transporter ycf16" evidence="9">
    <location>
        <begin position="22"/>
        <end position="798"/>
    </location>
</feature>
<evidence type="ECO:0000256" key="9">
    <source>
        <dbReference type="SAM" id="SignalP"/>
    </source>
</evidence>
<dbReference type="PROSITE" id="PS00211">
    <property type="entry name" value="ABC_TRANSPORTER_1"/>
    <property type="match status" value="1"/>
</dbReference>
<feature type="domain" description="ABC transmembrane type-1" evidence="11">
    <location>
        <begin position="147"/>
        <end position="456"/>
    </location>
</feature>
<evidence type="ECO:0000259" key="11">
    <source>
        <dbReference type="PROSITE" id="PS50929"/>
    </source>
</evidence>
<dbReference type="SUPFAM" id="SSF52540">
    <property type="entry name" value="P-loop containing nucleoside triphosphate hydrolases"/>
    <property type="match status" value="1"/>
</dbReference>
<gene>
    <name evidence="12" type="ORF">ACHAW5_001217</name>
</gene>
<proteinExistence type="inferred from homology"/>
<keyword evidence="6 8" id="KW-1133">Transmembrane helix</keyword>
<sequence length="798" mass="88536">MGVSFLPQLIFACCFPSLASAWCSGIGVGGSVIAGGGGGQFVCPTRRSTGHRDPFSTHSHHRLHGECNIRSRPIGQHNDNRAAWERTKVFELGSKANGDDDGGSSMINDGGGDPMTLAKASRLLSTFWSMAYPYYHESRPGRRLFYGMILLTLVNSAVSVMFSYIGKDFWNALSSKDAAEFYVMMIKFGGALIVGAPVSVLYRFQREQLAVHWREWMTDRTLQLYNSNRVYYSLERDIAGVSSASGTTPDYDSTRAEVDGGSGVARIDNPDQRITEDVRTFTAFSLQLFITVVTSVIDLVSFSLILYSIQPQLFATIIVYAMFGTFTTVYIGRSLLPLNFDKLRREADLRYLLVRIRENAESIAFYGGEDVEGKEATSRLSRVVENRRDINVAQRNLEFFTTCYQYLIQVVPVAVVAPQYFSGAIQLGVISQSNGAFNHILSDLTVIVNQFEQLSSFSAGIERLSSFFLAMRDADSSRSSTDGLLALPKEMLNDSLRVDDDNGDASVMLHSEDSDVGGVIQLNFERMTGQNVLLRINKLSLMTPDRKRTLIDNLDLTVHEGENMLIVGNSGSGKSSLLRAIAGLWTSGSGKITRVPDDEVYFLPQRPYCALGSLKDQLLYPSTESLSPEDYPEGHRLSRAHLLRESITDQDLLNVLEKVDLKMLPYRFGDGKDPIKGLNAVLDWGNTLSLGEQQRLAFGRLIVNQPRLVILDEATSALDVVSEANMYSLLKNMARKELKRAGSDDQPKLSRPGMTFISVGHRPTLLAYHDVKLRLSDGSYSLESVEKSVTIPRDIKML</sequence>
<dbReference type="InterPro" id="IPR003439">
    <property type="entry name" value="ABC_transporter-like_ATP-bd"/>
</dbReference>
<reference evidence="12 13" key="1">
    <citation type="submission" date="2024-10" db="EMBL/GenBank/DDBJ databases">
        <title>Updated reference genomes for cyclostephanoid diatoms.</title>
        <authorList>
            <person name="Roberts W.R."/>
            <person name="Alverson A.J."/>
        </authorList>
    </citation>
    <scope>NUCLEOTIDE SEQUENCE [LARGE SCALE GENOMIC DNA]</scope>
    <source>
        <strain evidence="12 13">AJA276-08</strain>
    </source>
</reference>
<evidence type="ECO:0000313" key="12">
    <source>
        <dbReference type="EMBL" id="KAL3762624.1"/>
    </source>
</evidence>
<dbReference type="PANTHER" id="PTHR11384">
    <property type="entry name" value="ATP-BINDING CASSETTE, SUB-FAMILY D MEMBER"/>
    <property type="match status" value="1"/>
</dbReference>
<dbReference type="InterPro" id="IPR050835">
    <property type="entry name" value="ABC_transporter_sub-D"/>
</dbReference>
<evidence type="ECO:0000259" key="10">
    <source>
        <dbReference type="PROSITE" id="PS50893"/>
    </source>
</evidence>
<dbReference type="Pfam" id="PF00005">
    <property type="entry name" value="ABC_tran"/>
    <property type="match status" value="1"/>
</dbReference>
<feature type="domain" description="ABC transporter" evidence="10">
    <location>
        <begin position="534"/>
        <end position="798"/>
    </location>
</feature>
<keyword evidence="7 8" id="KW-0472">Membrane</keyword>
<keyword evidence="4" id="KW-0547">Nucleotide-binding</keyword>
<dbReference type="Gene3D" id="3.40.50.300">
    <property type="entry name" value="P-loop containing nucleotide triphosphate hydrolases"/>
    <property type="match status" value="1"/>
</dbReference>
<dbReference type="CDD" id="cd03223">
    <property type="entry name" value="ABCD_peroxisomal_ALDP"/>
    <property type="match status" value="1"/>
</dbReference>
<comment type="caution">
    <text evidence="12">The sequence shown here is derived from an EMBL/GenBank/DDBJ whole genome shotgun (WGS) entry which is preliminary data.</text>
</comment>
<keyword evidence="13" id="KW-1185">Reference proteome</keyword>
<dbReference type="InterPro" id="IPR017871">
    <property type="entry name" value="ABC_transporter-like_CS"/>
</dbReference>
<evidence type="ECO:0000256" key="3">
    <source>
        <dbReference type="ARBA" id="ARBA00022692"/>
    </source>
</evidence>
<dbReference type="EMBL" id="JALLAZ020001822">
    <property type="protein sequence ID" value="KAL3762624.1"/>
    <property type="molecule type" value="Genomic_DNA"/>
</dbReference>
<name>A0ABD3MFC1_9STRA</name>
<dbReference type="SMART" id="SM00382">
    <property type="entry name" value="AAA"/>
    <property type="match status" value="1"/>
</dbReference>
<keyword evidence="9" id="KW-0732">Signal</keyword>
<dbReference type="PROSITE" id="PS50893">
    <property type="entry name" value="ABC_TRANSPORTER_2"/>
    <property type="match status" value="1"/>
</dbReference>
<feature type="transmembrane region" description="Helical" evidence="8">
    <location>
        <begin position="144"/>
        <end position="165"/>
    </location>
</feature>
<dbReference type="SUPFAM" id="SSF90123">
    <property type="entry name" value="ABC transporter transmembrane region"/>
    <property type="match status" value="1"/>
</dbReference>
<feature type="transmembrane region" description="Helical" evidence="8">
    <location>
        <begin position="185"/>
        <end position="204"/>
    </location>
</feature>
<evidence type="ECO:0000256" key="8">
    <source>
        <dbReference type="SAM" id="Phobius"/>
    </source>
</evidence>
<dbReference type="InterPro" id="IPR011527">
    <property type="entry name" value="ABC1_TM_dom"/>
</dbReference>